<name>A0A5C8PIB5_9HYPH</name>
<reference evidence="5 6" key="1">
    <citation type="submission" date="2019-06" db="EMBL/GenBank/DDBJ databases">
        <title>New taxonomy in bacterial strain CC-CFT640, isolated from vineyard.</title>
        <authorList>
            <person name="Lin S.-Y."/>
            <person name="Tsai C.-F."/>
            <person name="Young C.-C."/>
        </authorList>
    </citation>
    <scope>NUCLEOTIDE SEQUENCE [LARGE SCALE GENOMIC DNA]</scope>
    <source>
        <strain evidence="5 6">CC-CFT640</strain>
    </source>
</reference>
<keyword evidence="3" id="KW-0583">PHB biosynthesis</keyword>
<evidence type="ECO:0000313" key="5">
    <source>
        <dbReference type="EMBL" id="TXL73548.1"/>
    </source>
</evidence>
<dbReference type="AlphaFoldDB" id="A0A5C8PIB5"/>
<gene>
    <name evidence="5" type="ORF">FHP25_20405</name>
</gene>
<dbReference type="Pfam" id="PF09712">
    <property type="entry name" value="PHA_synth_III_E"/>
    <property type="match status" value="1"/>
</dbReference>
<dbReference type="GO" id="GO:0042619">
    <property type="term" value="P:poly-hydroxybutyrate biosynthetic process"/>
    <property type="evidence" value="ECO:0007669"/>
    <property type="project" value="UniProtKB-KW"/>
</dbReference>
<keyword evidence="6" id="KW-1185">Reference proteome</keyword>
<evidence type="ECO:0000256" key="3">
    <source>
        <dbReference type="ARBA" id="ARBA00022752"/>
    </source>
</evidence>
<dbReference type="InterPro" id="IPR010123">
    <property type="entry name" value="PHA_synth_III_E"/>
</dbReference>
<dbReference type="EMBL" id="VDUZ01000024">
    <property type="protein sequence ID" value="TXL73548.1"/>
    <property type="molecule type" value="Genomic_DNA"/>
</dbReference>
<evidence type="ECO:0000256" key="2">
    <source>
        <dbReference type="ARBA" id="ARBA00019066"/>
    </source>
</evidence>
<evidence type="ECO:0000256" key="4">
    <source>
        <dbReference type="SAM" id="MobiDB-lite"/>
    </source>
</evidence>
<comment type="caution">
    <text evidence="5">The sequence shown here is derived from an EMBL/GenBank/DDBJ whole genome shotgun (WGS) entry which is preliminary data.</text>
</comment>
<evidence type="ECO:0000313" key="6">
    <source>
        <dbReference type="Proteomes" id="UP000321638"/>
    </source>
</evidence>
<feature type="region of interest" description="Disordered" evidence="4">
    <location>
        <begin position="216"/>
        <end position="241"/>
    </location>
</feature>
<organism evidence="5 6">
    <name type="scientific">Vineibacter terrae</name>
    <dbReference type="NCBI Taxonomy" id="2586908"/>
    <lineage>
        <taxon>Bacteria</taxon>
        <taxon>Pseudomonadati</taxon>
        <taxon>Pseudomonadota</taxon>
        <taxon>Alphaproteobacteria</taxon>
        <taxon>Hyphomicrobiales</taxon>
        <taxon>Vineibacter</taxon>
    </lineage>
</organism>
<comment type="pathway">
    <text evidence="1">Biopolymer metabolism; poly-(R)-3-hydroxybutanoate biosynthesis.</text>
</comment>
<evidence type="ECO:0000256" key="1">
    <source>
        <dbReference type="ARBA" id="ARBA00004683"/>
    </source>
</evidence>
<accession>A0A5C8PIB5</accession>
<protein>
    <recommendedName>
        <fullName evidence="2">Poly(3-hydroxyalkanoate) polymerase subunit PhaE</fullName>
    </recommendedName>
</protein>
<sequence length="241" mass="25926">MAVGVSVAHKLGKLGGRKVLGHGMATPPVEGLVAPSRGYKRAIKPLWEDPFCSPSNTHHAGRCLAFDTRTPGAPFCRHPVGIFCAAGRWSPGEILLLSSKMTRLLQAEGRGAVTSTKETDPFGTWRQLLSSWESNTNDLAKRMMESEDFRRTMNQATGASVNAQAALTQAMERQLNAMNLPSRSQLANMGERLQAIEAQLSEIKALLYQVHQGTAAAGRATAMPRPPRTRRPPGTSGGAPS</sequence>
<proteinExistence type="predicted"/>
<dbReference type="OrthoDB" id="7569374at2"/>
<dbReference type="UniPathway" id="UPA00917"/>
<dbReference type="Proteomes" id="UP000321638">
    <property type="component" value="Unassembled WGS sequence"/>
</dbReference>